<evidence type="ECO:0000256" key="1">
    <source>
        <dbReference type="SAM" id="MobiDB-lite"/>
    </source>
</evidence>
<gene>
    <name evidence="2" type="ORF">L873DRAFT_1791666</name>
</gene>
<protein>
    <submittedName>
        <fullName evidence="2">Uncharacterized protein</fullName>
    </submittedName>
</protein>
<dbReference type="Proteomes" id="UP000276215">
    <property type="component" value="Unassembled WGS sequence"/>
</dbReference>
<organism evidence="2 3">
    <name type="scientific">Choiromyces venosus 120613-1</name>
    <dbReference type="NCBI Taxonomy" id="1336337"/>
    <lineage>
        <taxon>Eukaryota</taxon>
        <taxon>Fungi</taxon>
        <taxon>Dikarya</taxon>
        <taxon>Ascomycota</taxon>
        <taxon>Pezizomycotina</taxon>
        <taxon>Pezizomycetes</taxon>
        <taxon>Pezizales</taxon>
        <taxon>Tuberaceae</taxon>
        <taxon>Choiromyces</taxon>
    </lineage>
</organism>
<dbReference type="EMBL" id="ML120415">
    <property type="protein sequence ID" value="RPA96293.1"/>
    <property type="molecule type" value="Genomic_DNA"/>
</dbReference>
<dbReference type="AlphaFoldDB" id="A0A3N4JDF3"/>
<reference evidence="2 3" key="1">
    <citation type="journal article" date="2018" name="Nat. Ecol. Evol.">
        <title>Pezizomycetes genomes reveal the molecular basis of ectomycorrhizal truffle lifestyle.</title>
        <authorList>
            <person name="Murat C."/>
            <person name="Payen T."/>
            <person name="Noel B."/>
            <person name="Kuo A."/>
            <person name="Morin E."/>
            <person name="Chen J."/>
            <person name="Kohler A."/>
            <person name="Krizsan K."/>
            <person name="Balestrini R."/>
            <person name="Da Silva C."/>
            <person name="Montanini B."/>
            <person name="Hainaut M."/>
            <person name="Levati E."/>
            <person name="Barry K.W."/>
            <person name="Belfiori B."/>
            <person name="Cichocki N."/>
            <person name="Clum A."/>
            <person name="Dockter R.B."/>
            <person name="Fauchery L."/>
            <person name="Guy J."/>
            <person name="Iotti M."/>
            <person name="Le Tacon F."/>
            <person name="Lindquist E.A."/>
            <person name="Lipzen A."/>
            <person name="Malagnac F."/>
            <person name="Mello A."/>
            <person name="Molinier V."/>
            <person name="Miyauchi S."/>
            <person name="Poulain J."/>
            <person name="Riccioni C."/>
            <person name="Rubini A."/>
            <person name="Sitrit Y."/>
            <person name="Splivallo R."/>
            <person name="Traeger S."/>
            <person name="Wang M."/>
            <person name="Zifcakova L."/>
            <person name="Wipf D."/>
            <person name="Zambonelli A."/>
            <person name="Paolocci F."/>
            <person name="Nowrousian M."/>
            <person name="Ottonello S."/>
            <person name="Baldrian P."/>
            <person name="Spatafora J.W."/>
            <person name="Henrissat B."/>
            <person name="Nagy L.G."/>
            <person name="Aury J.M."/>
            <person name="Wincker P."/>
            <person name="Grigoriev I.V."/>
            <person name="Bonfante P."/>
            <person name="Martin F.M."/>
        </authorList>
    </citation>
    <scope>NUCLEOTIDE SEQUENCE [LARGE SCALE GENOMIC DNA]</scope>
    <source>
        <strain evidence="2 3">120613-1</strain>
    </source>
</reference>
<feature type="compositionally biased region" description="Polar residues" evidence="1">
    <location>
        <begin position="75"/>
        <end position="105"/>
    </location>
</feature>
<name>A0A3N4JDF3_9PEZI</name>
<keyword evidence="3" id="KW-1185">Reference proteome</keyword>
<proteinExistence type="predicted"/>
<sequence length="220" mass="23949">MTQGRKWRSYQCGSAVTCVSILSSPRLSRHEILPPAKGPLKKIHLLATCHKYIINSPPAVSLILHHKRNPPRQPATPSSVSTDNASGSPLLSQPRRTATANPQNSRCLGVSQDFRSCATTPKCGVACLGGQGFRVCVTTPRLPGYADQKFQGVGGGFGGQSHPPEGGGEDTPSSWDCLGVAQDLQYRLPRRNKKLNSWVLCAERQSWVPKKGVWNNRKKE</sequence>
<evidence type="ECO:0000313" key="2">
    <source>
        <dbReference type="EMBL" id="RPA96293.1"/>
    </source>
</evidence>
<feature type="region of interest" description="Disordered" evidence="1">
    <location>
        <begin position="67"/>
        <end position="105"/>
    </location>
</feature>
<evidence type="ECO:0000313" key="3">
    <source>
        <dbReference type="Proteomes" id="UP000276215"/>
    </source>
</evidence>
<accession>A0A3N4JDF3</accession>